<evidence type="ECO:0000313" key="2">
    <source>
        <dbReference type="Proteomes" id="UP000786811"/>
    </source>
</evidence>
<evidence type="ECO:0000313" key="1">
    <source>
        <dbReference type="EMBL" id="CAG5071447.1"/>
    </source>
</evidence>
<sequence>MKLVRGYECSKLLHFGLREFKVIEHSNSSELKNNTPATKESETFCSKLFTLLQNKLLLQFIGNMYNSEKTSDNSITWKDVDRIKIWEWSYHC</sequence>
<accession>A0A8J2E087</accession>
<dbReference type="AlphaFoldDB" id="A0A8J2E087"/>
<reference evidence="1" key="1">
    <citation type="submission" date="2021-04" db="EMBL/GenBank/DDBJ databases">
        <authorList>
            <person name="Chebbi M.A.C M."/>
        </authorList>
    </citation>
    <scope>NUCLEOTIDE SEQUENCE</scope>
</reference>
<protein>
    <submittedName>
        <fullName evidence="1">Uncharacterized protein</fullName>
    </submittedName>
</protein>
<dbReference type="Proteomes" id="UP000786811">
    <property type="component" value="Unassembled WGS sequence"/>
</dbReference>
<organism evidence="1 2">
    <name type="scientific">Cotesia congregata</name>
    <name type="common">Parasitoid wasp</name>
    <name type="synonym">Apanteles congregatus</name>
    <dbReference type="NCBI Taxonomy" id="51543"/>
    <lineage>
        <taxon>Eukaryota</taxon>
        <taxon>Metazoa</taxon>
        <taxon>Ecdysozoa</taxon>
        <taxon>Arthropoda</taxon>
        <taxon>Hexapoda</taxon>
        <taxon>Insecta</taxon>
        <taxon>Pterygota</taxon>
        <taxon>Neoptera</taxon>
        <taxon>Endopterygota</taxon>
        <taxon>Hymenoptera</taxon>
        <taxon>Apocrita</taxon>
        <taxon>Ichneumonoidea</taxon>
        <taxon>Braconidae</taxon>
        <taxon>Microgastrinae</taxon>
        <taxon>Cotesia</taxon>
    </lineage>
</organism>
<name>A0A8J2E087_COTCN</name>
<dbReference type="EMBL" id="CAJNRD030000373">
    <property type="protein sequence ID" value="CAG5071447.1"/>
    <property type="molecule type" value="Genomic_DNA"/>
</dbReference>
<keyword evidence="2" id="KW-1185">Reference proteome</keyword>
<dbReference type="OrthoDB" id="10523652at2759"/>
<gene>
    <name evidence="1" type="ORF">HICCMSTLAB_LOCUS49</name>
</gene>
<comment type="caution">
    <text evidence="1">The sequence shown here is derived from an EMBL/GenBank/DDBJ whole genome shotgun (WGS) entry which is preliminary data.</text>
</comment>
<proteinExistence type="predicted"/>